<gene>
    <name evidence="5" type="ORF">BGL_1c26850</name>
</gene>
<feature type="domain" description="4'-phosphopantetheinyl transferase N-terminal" evidence="4">
    <location>
        <begin position="54"/>
        <end position="146"/>
    </location>
</feature>
<protein>
    <submittedName>
        <fullName evidence="5">4'-phosphopantetheinyl transferase</fullName>
    </submittedName>
</protein>
<organism evidence="5 6">
    <name type="scientific">Burkholderia plantarii</name>
    <dbReference type="NCBI Taxonomy" id="41899"/>
    <lineage>
        <taxon>Bacteria</taxon>
        <taxon>Pseudomonadati</taxon>
        <taxon>Pseudomonadota</taxon>
        <taxon>Betaproteobacteria</taxon>
        <taxon>Burkholderiales</taxon>
        <taxon>Burkholderiaceae</taxon>
        <taxon>Burkholderia</taxon>
    </lineage>
</organism>
<evidence type="ECO:0000313" key="6">
    <source>
        <dbReference type="Proteomes" id="UP000031838"/>
    </source>
</evidence>
<dbReference type="Pfam" id="PF22624">
    <property type="entry name" value="AASDHPPT_N"/>
    <property type="match status" value="1"/>
</dbReference>
<dbReference type="GO" id="GO:0008897">
    <property type="term" value="F:holo-[acyl-carrier-protein] synthase activity"/>
    <property type="evidence" value="ECO:0007669"/>
    <property type="project" value="InterPro"/>
</dbReference>
<dbReference type="PANTHER" id="PTHR12215">
    <property type="entry name" value="PHOSPHOPANTETHEINE TRANSFERASE"/>
    <property type="match status" value="1"/>
</dbReference>
<comment type="similarity">
    <text evidence="1">Belongs to the P-Pant transferase superfamily. Gsp/Sfp/HetI/AcpT family.</text>
</comment>
<dbReference type="GO" id="GO:0019878">
    <property type="term" value="P:lysine biosynthetic process via aminoadipic acid"/>
    <property type="evidence" value="ECO:0007669"/>
    <property type="project" value="TreeGrafter"/>
</dbReference>
<dbReference type="InterPro" id="IPR050559">
    <property type="entry name" value="P-Pant_transferase_sf"/>
</dbReference>
<evidence type="ECO:0000256" key="1">
    <source>
        <dbReference type="ARBA" id="ARBA00010990"/>
    </source>
</evidence>
<reference evidence="6" key="1">
    <citation type="submission" date="2011-03" db="EMBL/GenBank/DDBJ databases">
        <authorList>
            <person name="Voget S."/>
            <person name="Streit W.R."/>
            <person name="Jaeger K.E."/>
            <person name="Daniel R."/>
        </authorList>
    </citation>
    <scope>NUCLEOTIDE SEQUENCE [LARGE SCALE GENOMIC DNA]</scope>
    <source>
        <strain evidence="6">PG1</strain>
    </source>
</reference>
<evidence type="ECO:0000259" key="3">
    <source>
        <dbReference type="Pfam" id="PF01648"/>
    </source>
</evidence>
<dbReference type="SUPFAM" id="SSF56214">
    <property type="entry name" value="4'-phosphopantetheinyl transferase"/>
    <property type="match status" value="2"/>
</dbReference>
<dbReference type="KEGG" id="bgp:BGL_1c26850"/>
<dbReference type="InterPro" id="IPR008278">
    <property type="entry name" value="4-PPantetheinyl_Trfase_dom"/>
</dbReference>
<feature type="domain" description="4'-phosphopantetheinyl transferase" evidence="3">
    <location>
        <begin position="152"/>
        <end position="226"/>
    </location>
</feature>
<keyword evidence="6" id="KW-1185">Reference proteome</keyword>
<proteinExistence type="inferred from homology"/>
<dbReference type="Proteomes" id="UP000031838">
    <property type="component" value="Chromosome 1"/>
</dbReference>
<dbReference type="Pfam" id="PF01648">
    <property type="entry name" value="ACPS"/>
    <property type="match status" value="1"/>
</dbReference>
<name>A0A0B6RPA4_BURPL</name>
<reference evidence="5 6" key="2">
    <citation type="journal article" date="2016" name="Appl. Microbiol. Biotechnol.">
        <title>Mutations improving production and secretion of extracellular lipase by Burkholderia glumae PG1.</title>
        <authorList>
            <person name="Knapp A."/>
            <person name="Voget S."/>
            <person name="Gao R."/>
            <person name="Zaburannyi N."/>
            <person name="Krysciak D."/>
            <person name="Breuer M."/>
            <person name="Hauer B."/>
            <person name="Streit W.R."/>
            <person name="Muller R."/>
            <person name="Daniel R."/>
            <person name="Jaeger K.E."/>
        </authorList>
    </citation>
    <scope>NUCLEOTIDE SEQUENCE [LARGE SCALE GENOMIC DNA]</scope>
    <source>
        <strain evidence="5 6">PG1</strain>
    </source>
</reference>
<dbReference type="GO" id="GO:0005829">
    <property type="term" value="C:cytosol"/>
    <property type="evidence" value="ECO:0007669"/>
    <property type="project" value="TreeGrafter"/>
</dbReference>
<accession>A0A0B6RPA4</accession>
<dbReference type="HOGENOM" id="CLU_057011_2_0_4"/>
<dbReference type="AlphaFoldDB" id="A0A0B6RPA4"/>
<dbReference type="EMBL" id="CP002580">
    <property type="protein sequence ID" value="AJK47172.1"/>
    <property type="molecule type" value="Genomic_DNA"/>
</dbReference>
<dbReference type="PANTHER" id="PTHR12215:SF10">
    <property type="entry name" value="L-AMINOADIPATE-SEMIALDEHYDE DEHYDROGENASE-PHOSPHOPANTETHEINYL TRANSFERASE"/>
    <property type="match status" value="1"/>
</dbReference>
<evidence type="ECO:0000259" key="4">
    <source>
        <dbReference type="Pfam" id="PF22624"/>
    </source>
</evidence>
<keyword evidence="2 5" id="KW-0808">Transferase</keyword>
<dbReference type="RefSeq" id="WP_042625532.1">
    <property type="nucleotide sequence ID" value="NZ_CP002580.1"/>
</dbReference>
<sequence>MASVFETASSVPFAAALAPHRLVPLAVPEAAARAGVQLLRVDFAFGTPLDAPAHAALDAAERARAARFLRAEDAIRHAATRAALRHLLGFALQLQAASLRFVTDEAGRPELAPDDAAAVDAGADGDVGTARLDFNVSHSGDHALIAWSAATRVGVDIEAARSSLDWASLGPSVFAPADEAAVHGHAPQARRDAFFRVWTAKEALLKVLGVGITGGLTAFSVLDPRAPGTLAPAVVDPLAPASGVAAYTAAWVDAAPGYAACLAWRPVAG</sequence>
<evidence type="ECO:0000313" key="5">
    <source>
        <dbReference type="EMBL" id="AJK47172.1"/>
    </source>
</evidence>
<dbReference type="InterPro" id="IPR037143">
    <property type="entry name" value="4-PPantetheinyl_Trfase_dom_sf"/>
</dbReference>
<dbReference type="GO" id="GO:0000287">
    <property type="term" value="F:magnesium ion binding"/>
    <property type="evidence" value="ECO:0007669"/>
    <property type="project" value="InterPro"/>
</dbReference>
<dbReference type="Gene3D" id="3.90.470.20">
    <property type="entry name" value="4'-phosphopantetheinyl transferase domain"/>
    <property type="match status" value="2"/>
</dbReference>
<dbReference type="InterPro" id="IPR055066">
    <property type="entry name" value="AASDHPPT_N"/>
</dbReference>
<evidence type="ECO:0000256" key="2">
    <source>
        <dbReference type="ARBA" id="ARBA00022679"/>
    </source>
</evidence>